<sequence>MTKSLLILGASSDIALDCARSFARAGFDIILAARDIEKLEVLASDIRVRSDQNVYPVTFDARNFTSHEQFTTSLPVEPDGVICAFGYLGDQLRAEKDFNEAKVIIDTNFTGAVSLLSRFAQKFEERGAGFIVGISSVAGDRGRASNYVYGSAKAGFTAFLSGLRNRLNKKDVQIITVKPGFVHTAMTEHLKLPDALTAQPEEVASDILAAVEKKKDIVYSKPVWRLIMLVIVHIPEFLFKRLSL</sequence>
<keyword evidence="4" id="KW-1185">Reference proteome</keyword>
<dbReference type="PRINTS" id="PR00081">
    <property type="entry name" value="GDHRDH"/>
</dbReference>
<gene>
    <name evidence="3" type="ORF">SAMN02745161_0849</name>
</gene>
<dbReference type="Gene3D" id="3.40.50.720">
    <property type="entry name" value="NAD(P)-binding Rossmann-like Domain"/>
    <property type="match status" value="1"/>
</dbReference>
<dbReference type="AlphaFoldDB" id="A0A1N6EB64"/>
<reference evidence="4" key="1">
    <citation type="submission" date="2016-11" db="EMBL/GenBank/DDBJ databases">
        <authorList>
            <person name="Varghese N."/>
            <person name="Submissions S."/>
        </authorList>
    </citation>
    <scope>NUCLEOTIDE SEQUENCE [LARGE SCALE GENOMIC DNA]</scope>
    <source>
        <strain evidence="4">DSM 17456</strain>
    </source>
</reference>
<evidence type="ECO:0000256" key="1">
    <source>
        <dbReference type="ARBA" id="ARBA00006484"/>
    </source>
</evidence>
<dbReference type="PANTHER" id="PTHR44196:SF3">
    <property type="entry name" value="SHORT CHAIN DEHYDROGENASE FAMILY PROTEIN"/>
    <property type="match status" value="1"/>
</dbReference>
<dbReference type="OrthoDB" id="9804952at2"/>
<dbReference type="RefSeq" id="WP_074215685.1">
    <property type="nucleotide sequence ID" value="NZ_FSRG01000003.1"/>
</dbReference>
<dbReference type="STRING" id="1121457.SAMN02745161_0849"/>
<protein>
    <submittedName>
        <fullName evidence="3">Short-chain dehydrogenase</fullName>
    </submittedName>
</protein>
<evidence type="ECO:0000313" key="4">
    <source>
        <dbReference type="Proteomes" id="UP000184694"/>
    </source>
</evidence>
<name>A0A1N6EB64_9BACT</name>
<comment type="similarity">
    <text evidence="1">Belongs to the short-chain dehydrogenases/reductases (SDR) family.</text>
</comment>
<dbReference type="NCBIfam" id="NF005489">
    <property type="entry name" value="PRK07102.1"/>
    <property type="match status" value="1"/>
</dbReference>
<dbReference type="Pfam" id="PF00106">
    <property type="entry name" value="adh_short"/>
    <property type="match status" value="1"/>
</dbReference>
<dbReference type="SUPFAM" id="SSF51735">
    <property type="entry name" value="NAD(P)-binding Rossmann-fold domains"/>
    <property type="match status" value="1"/>
</dbReference>
<evidence type="ECO:0000313" key="3">
    <source>
        <dbReference type="EMBL" id="SIN80211.1"/>
    </source>
</evidence>
<dbReference type="Proteomes" id="UP000184694">
    <property type="component" value="Unassembled WGS sequence"/>
</dbReference>
<dbReference type="PANTHER" id="PTHR44196">
    <property type="entry name" value="DEHYDROGENASE/REDUCTASE SDR FAMILY MEMBER 7B"/>
    <property type="match status" value="1"/>
</dbReference>
<dbReference type="InterPro" id="IPR036291">
    <property type="entry name" value="NAD(P)-bd_dom_sf"/>
</dbReference>
<proteinExistence type="inferred from homology"/>
<dbReference type="GO" id="GO:0016491">
    <property type="term" value="F:oxidoreductase activity"/>
    <property type="evidence" value="ECO:0007669"/>
    <property type="project" value="UniProtKB-KW"/>
</dbReference>
<keyword evidence="2" id="KW-0560">Oxidoreductase</keyword>
<dbReference type="InterPro" id="IPR002347">
    <property type="entry name" value="SDR_fam"/>
</dbReference>
<dbReference type="GO" id="GO:0016020">
    <property type="term" value="C:membrane"/>
    <property type="evidence" value="ECO:0007669"/>
    <property type="project" value="TreeGrafter"/>
</dbReference>
<dbReference type="EMBL" id="FSRG01000003">
    <property type="protein sequence ID" value="SIN80211.1"/>
    <property type="molecule type" value="Genomic_DNA"/>
</dbReference>
<organism evidence="3 4">
    <name type="scientific">Halodesulfovibrio marinisediminis DSM 17456</name>
    <dbReference type="NCBI Taxonomy" id="1121457"/>
    <lineage>
        <taxon>Bacteria</taxon>
        <taxon>Pseudomonadati</taxon>
        <taxon>Thermodesulfobacteriota</taxon>
        <taxon>Desulfovibrionia</taxon>
        <taxon>Desulfovibrionales</taxon>
        <taxon>Desulfovibrionaceae</taxon>
        <taxon>Halodesulfovibrio</taxon>
    </lineage>
</organism>
<accession>A0A1N6EB64</accession>
<evidence type="ECO:0000256" key="2">
    <source>
        <dbReference type="ARBA" id="ARBA00023002"/>
    </source>
</evidence>